<feature type="binding site" evidence="14">
    <location>
        <position position="678"/>
    </location>
    <ligand>
        <name>ATP</name>
        <dbReference type="ChEBI" id="CHEBI:30616"/>
    </ligand>
</feature>
<dbReference type="SUPFAM" id="SSF81660">
    <property type="entry name" value="Metal cation-transporting ATPase, ATP-binding domain N"/>
    <property type="match status" value="1"/>
</dbReference>
<keyword evidence="21" id="KW-1185">Reference proteome</keyword>
<keyword evidence="5 14" id="KW-0547">Nucleotide-binding</keyword>
<evidence type="ECO:0000256" key="7">
    <source>
        <dbReference type="ARBA" id="ARBA00022842"/>
    </source>
</evidence>
<evidence type="ECO:0000256" key="4">
    <source>
        <dbReference type="ARBA" id="ARBA00022723"/>
    </source>
</evidence>
<dbReference type="NCBIfam" id="TIGR01652">
    <property type="entry name" value="ATPase-Plipid"/>
    <property type="match status" value="2"/>
</dbReference>
<feature type="compositionally biased region" description="Basic and acidic residues" evidence="17">
    <location>
        <begin position="68"/>
        <end position="81"/>
    </location>
</feature>
<dbReference type="Pfam" id="PF16212">
    <property type="entry name" value="PhoLip_ATPase_C"/>
    <property type="match status" value="1"/>
</dbReference>
<dbReference type="SUPFAM" id="SSF81665">
    <property type="entry name" value="Calcium ATPase, transmembrane domain M"/>
    <property type="match status" value="1"/>
</dbReference>
<feature type="transmembrane region" description="Helical" evidence="16">
    <location>
        <begin position="607"/>
        <end position="630"/>
    </location>
</feature>
<keyword evidence="10 16" id="KW-0472">Membrane</keyword>
<feature type="binding site" evidence="14">
    <location>
        <position position="1287"/>
    </location>
    <ligand>
        <name>ATP</name>
        <dbReference type="ChEBI" id="CHEBI:30616"/>
    </ligand>
</feature>
<feature type="binding site" evidence="15">
    <location>
        <position position="1288"/>
    </location>
    <ligand>
        <name>Mg(2+)</name>
        <dbReference type="ChEBI" id="CHEBI:18420"/>
    </ligand>
</feature>
<sequence>MSTGGELPSGFGGDVRRRQSHHSERENDDDLRDPNAASASQLSPAVEASSRPSISRLSTDASALRVRFSTDLERHAPDQRSRPGTGVASTQGTDVTPRDGGNKRPGTPDLSINTQPVSHEEVSTTLGHSTAISPEDRSPLSPSKSPLSPTSRNRGYSLRSALFRKNVHHQAHTSEAPIELEERAGSSKAQLGASGHMDGVKEEAESVKNENTAVTVSPLRADFPSDPLKTQLGKGPTALRNYDTWLQARKKTEFWQQASDWGLRAKKFVLRIKDIKPSADGRHIFLDPSRREPLTDERTNQPYISNFIRSTRYSAWNFLPRQLIAQFSKLANFYFLCISILQMIPGLSTTGQFTTIVPLLFFVFLSIGKEGYDDLRRYRLDKAENNREAKVLRAALHSNHSREGTPSLDEMNWELVKWLDINVGDIIKLDRDEAAPADLILLHTHGENSVAFVETMALDGETNLKSKQTTASMSKAIETQEDVLACEAEVVVEDPSQDLYSFEGRVTIDGKSAPLTLNEIIFRGSILRNTPDAVGMVIYSGEECRIRMNANKNPRIKSPALQVLVNRIVILVVVFVVLLAIFNAVAYQLWRPGESSMFYLAGSSVAFFPNFTSFVIMFNTLIPLSLYVSLEIVKVAQMFFLHTDVDMYDPVSDTPCEPRTSTINEELGQISYIFSDKTGTLTDNSMKFRKMSVGGAAWLHDADLEDTQKKMLKHKKRKKGSKKGKQPIRKSHRSAKEVTSPVEDPESYMEAVEAIEPVESSSEETQDAKWKSSARPGKSQQELLTRDMLRYMQRRPYTPFSKKARMFLLSLALCHTCLPEIQEDGSTRFMASSPDELALVQAAQDMGFLVVNRDVHTITLRIMPSGTNAEPVTETYEILDVIEFSSKRKRMSILVRFPDRRICVLCKGADSIVMQRLKLATLANKRMVEIERRANKRKSMEAQHAIARMSEQLDRKSSIGGRQSLALSQNARASLGHGRPSFGRAGSVIGIGRSSLGGRSLHGMRDEVDQWLKERENDYEIQSIDEDSPAQTPRPSGLERPSMAYSEARSSLQVEEMDEMVDENVASDEAMVIERCLQHINDFATEGLRTLLYGYRFLEDGEYDTWKKGYLEATTSLVDRARLIEEAGDRIEQHLELCAATAIEDKLQKGVPEAIDKLRRAKIKMWMLTGDKRETAINIGYSCRLIKDYSTVTVLDHETGEVERSIAAAVLAINEGTVAHSVIVVDGPTLAQINEVEPLKILFYDLAILAESVICCRASPSQKAGLVKNIRKRVKKSITLAIGDGANDIAMIQEAHVGIGITGKEGLQAARTSDYSIAQFRFLTKLLLVHGRWNYIRTCKYTVGTFWKEMLFYITQALFQRSVGYTGTSLYESWSLSMFNTLFTSLPVIFMGIFEKDLSASTLLAVPELYTKGQRNGGFNFRIYLGWMFMASAEAMVVYFCMLGLYGDAIFTDDNSIYALGTITFTASVIIINLKMQFIETHSKTLTNLISLILSIGGWFLWCIILAFRYNPHSPIYYVHLSLIQTFGRSLAWWATLFLILASVVVFEFAVSSLRASFFTSDEDVFQALEKDPAVKRRFEEAAAEELQAGWDRGSNKEKREEEDVRRVVEEVKQREGERREEEVRRMLRERRDDGDAGGEMRKSGGGSGGAVVGEELGKEEMDAILSRGFGRVRAT</sequence>
<feature type="active site" description="4-aspartylphosphate intermediate" evidence="13">
    <location>
        <position position="676"/>
    </location>
</feature>
<evidence type="ECO:0000256" key="5">
    <source>
        <dbReference type="ARBA" id="ARBA00022741"/>
    </source>
</evidence>
<comment type="similarity">
    <text evidence="2 16">Belongs to the cation transport ATPase (P-type) (TC 3.A.3) family. Type IV subfamily.</text>
</comment>
<evidence type="ECO:0000256" key="14">
    <source>
        <dbReference type="PIRSR" id="PIRSR606539-2"/>
    </source>
</evidence>
<feature type="transmembrane region" description="Helical" evidence="16">
    <location>
        <begin position="1424"/>
        <end position="1445"/>
    </location>
</feature>
<feature type="binding site" evidence="14">
    <location>
        <position position="676"/>
    </location>
    <ligand>
        <name>ATP</name>
        <dbReference type="ChEBI" id="CHEBI:30616"/>
    </ligand>
</feature>
<feature type="binding site" evidence="14">
    <location>
        <position position="1288"/>
    </location>
    <ligand>
        <name>ATP</name>
        <dbReference type="ChEBI" id="CHEBI:30616"/>
    </ligand>
</feature>
<dbReference type="NCBIfam" id="TIGR01494">
    <property type="entry name" value="ATPase_P-type"/>
    <property type="match status" value="1"/>
</dbReference>
<dbReference type="FunFam" id="3.40.1110.10:FF:000090">
    <property type="entry name" value="Phospholipid-transporting ATPase"/>
    <property type="match status" value="1"/>
</dbReference>
<comment type="catalytic activity">
    <reaction evidence="12">
        <text>a 1,2-diacyl-sn-glycero-3-phosphoethanolamine(out) + ATP + H2O = a 1,2-diacyl-sn-glycero-3-phosphoethanolamine(in) + ADP + phosphate + H(+)</text>
        <dbReference type="Rhea" id="RHEA:66132"/>
        <dbReference type="ChEBI" id="CHEBI:15377"/>
        <dbReference type="ChEBI" id="CHEBI:15378"/>
        <dbReference type="ChEBI" id="CHEBI:30616"/>
        <dbReference type="ChEBI" id="CHEBI:43474"/>
        <dbReference type="ChEBI" id="CHEBI:64612"/>
        <dbReference type="ChEBI" id="CHEBI:456216"/>
    </reaction>
    <physiologicalReaction direction="left-to-right" evidence="12">
        <dbReference type="Rhea" id="RHEA:66133"/>
    </physiologicalReaction>
</comment>
<feature type="compositionally biased region" description="Basic and acidic residues" evidence="17">
    <location>
        <begin position="1612"/>
        <end position="1643"/>
    </location>
</feature>
<feature type="compositionally biased region" description="Basic and acidic residues" evidence="17">
    <location>
        <begin position="198"/>
        <end position="208"/>
    </location>
</feature>
<feature type="binding site" evidence="15">
    <location>
        <position position="678"/>
    </location>
    <ligand>
        <name>Mg(2+)</name>
        <dbReference type="ChEBI" id="CHEBI:18420"/>
    </ligand>
</feature>
<evidence type="ECO:0000313" key="20">
    <source>
        <dbReference type="EMBL" id="CAI6341213.1"/>
    </source>
</evidence>
<evidence type="ECO:0000256" key="16">
    <source>
        <dbReference type="RuleBase" id="RU362033"/>
    </source>
</evidence>
<keyword evidence="4 15" id="KW-0479">Metal-binding</keyword>
<dbReference type="GO" id="GO:0140326">
    <property type="term" value="F:ATPase-coupled intramembrane lipid transporter activity"/>
    <property type="evidence" value="ECO:0007669"/>
    <property type="project" value="UniProtKB-EC"/>
</dbReference>
<feature type="compositionally biased region" description="Polar residues" evidence="17">
    <location>
        <begin position="50"/>
        <end position="61"/>
    </location>
</feature>
<dbReference type="PANTHER" id="PTHR24092:SF174">
    <property type="entry name" value="PHOSPHOLIPID-TRANSPORTING ATPASE DNF3-RELATED"/>
    <property type="match status" value="1"/>
</dbReference>
<dbReference type="InterPro" id="IPR018303">
    <property type="entry name" value="ATPase_P-typ_P_site"/>
</dbReference>
<feature type="domain" description="P-type ATPase N-terminal" evidence="18">
    <location>
        <begin position="298"/>
        <end position="356"/>
    </location>
</feature>
<feature type="binding site" evidence="14">
    <location>
        <position position="1169"/>
    </location>
    <ligand>
        <name>ATP</name>
        <dbReference type="ChEBI" id="CHEBI:30616"/>
    </ligand>
</feature>
<feature type="binding site" evidence="15">
    <location>
        <position position="676"/>
    </location>
    <ligand>
        <name>Mg(2+)</name>
        <dbReference type="ChEBI" id="CHEBI:18420"/>
    </ligand>
</feature>
<dbReference type="InterPro" id="IPR006539">
    <property type="entry name" value="P-type_ATPase_IV"/>
</dbReference>
<dbReference type="Gene3D" id="3.40.1110.10">
    <property type="entry name" value="Calcium-transporting ATPase, cytoplasmic domain N"/>
    <property type="match status" value="3"/>
</dbReference>
<comment type="caution">
    <text evidence="20">The sequence shown here is derived from an EMBL/GenBank/DDBJ whole genome shotgun (WGS) entry which is preliminary data.</text>
</comment>
<dbReference type="GO" id="GO:0000287">
    <property type="term" value="F:magnesium ion binding"/>
    <property type="evidence" value="ECO:0007669"/>
    <property type="project" value="UniProtKB-UniRule"/>
</dbReference>
<evidence type="ECO:0000259" key="19">
    <source>
        <dbReference type="Pfam" id="PF16212"/>
    </source>
</evidence>
<evidence type="ECO:0000256" key="3">
    <source>
        <dbReference type="ARBA" id="ARBA00022692"/>
    </source>
</evidence>
<dbReference type="Pfam" id="PF16209">
    <property type="entry name" value="PhoLip_ATPase_N"/>
    <property type="match status" value="1"/>
</dbReference>
<dbReference type="InterPro" id="IPR036412">
    <property type="entry name" value="HAD-like_sf"/>
</dbReference>
<evidence type="ECO:0000259" key="18">
    <source>
        <dbReference type="Pfam" id="PF16209"/>
    </source>
</evidence>
<keyword evidence="3 16" id="KW-0812">Transmembrane</keyword>
<keyword evidence="6 14" id="KW-0067">ATP-binding</keyword>
<feature type="compositionally biased region" description="Basic residues" evidence="17">
    <location>
        <begin position="710"/>
        <end position="733"/>
    </location>
</feature>
<proteinExistence type="inferred from homology"/>
<dbReference type="Gene3D" id="2.70.150.10">
    <property type="entry name" value="Calcium-transporting ATPase, cytoplasmic transduction domain A"/>
    <property type="match status" value="1"/>
</dbReference>
<dbReference type="GO" id="GO:0005886">
    <property type="term" value="C:plasma membrane"/>
    <property type="evidence" value="ECO:0007669"/>
    <property type="project" value="TreeGrafter"/>
</dbReference>
<feature type="binding site" evidence="14">
    <location>
        <position position="1171"/>
    </location>
    <ligand>
        <name>ATP</name>
        <dbReference type="ChEBI" id="CHEBI:30616"/>
    </ligand>
</feature>
<dbReference type="InterPro" id="IPR032630">
    <property type="entry name" value="P_typ_ATPase_c"/>
</dbReference>
<feature type="region of interest" description="Disordered" evidence="17">
    <location>
        <begin position="1020"/>
        <end position="1045"/>
    </location>
</feature>
<feature type="binding site" evidence="14">
    <location>
        <position position="677"/>
    </location>
    <ligand>
        <name>ATP</name>
        <dbReference type="ChEBI" id="CHEBI:30616"/>
    </ligand>
</feature>
<dbReference type="GO" id="GO:0016887">
    <property type="term" value="F:ATP hydrolysis activity"/>
    <property type="evidence" value="ECO:0007669"/>
    <property type="project" value="InterPro"/>
</dbReference>
<dbReference type="PRINTS" id="PR00119">
    <property type="entry name" value="CATATPASE"/>
</dbReference>
<dbReference type="InterPro" id="IPR023299">
    <property type="entry name" value="ATPase_P-typ_cyto_dom_N"/>
</dbReference>
<dbReference type="PROSITE" id="PS00154">
    <property type="entry name" value="ATPASE_E1_E2"/>
    <property type="match status" value="1"/>
</dbReference>
<dbReference type="OrthoDB" id="377733at2759"/>
<dbReference type="EMBL" id="CAOQHR010000011">
    <property type="protein sequence ID" value="CAI6341213.1"/>
    <property type="molecule type" value="Genomic_DNA"/>
</dbReference>
<dbReference type="GO" id="GO:0005524">
    <property type="term" value="F:ATP binding"/>
    <property type="evidence" value="ECO:0007669"/>
    <property type="project" value="UniProtKB-UniRule"/>
</dbReference>
<dbReference type="GO" id="GO:0045332">
    <property type="term" value="P:phospholipid translocation"/>
    <property type="evidence" value="ECO:0007669"/>
    <property type="project" value="TreeGrafter"/>
</dbReference>
<dbReference type="GO" id="GO:0005802">
    <property type="term" value="C:trans-Golgi network"/>
    <property type="evidence" value="ECO:0007669"/>
    <property type="project" value="TreeGrafter"/>
</dbReference>
<dbReference type="SUPFAM" id="SSF81653">
    <property type="entry name" value="Calcium ATPase, transduction domain A"/>
    <property type="match status" value="1"/>
</dbReference>
<feature type="domain" description="P-type ATPase C-terminal" evidence="19">
    <location>
        <begin position="1310"/>
        <end position="1560"/>
    </location>
</feature>
<feature type="binding site" evidence="14">
    <location>
        <position position="836"/>
    </location>
    <ligand>
        <name>ATP</name>
        <dbReference type="ChEBI" id="CHEBI:30616"/>
    </ligand>
</feature>
<evidence type="ECO:0000256" key="8">
    <source>
        <dbReference type="ARBA" id="ARBA00022967"/>
    </source>
</evidence>
<reference evidence="20" key="1">
    <citation type="submission" date="2023-01" db="EMBL/GenBank/DDBJ databases">
        <authorList>
            <person name="Van Ghelder C."/>
            <person name="Rancurel C."/>
        </authorList>
    </citation>
    <scope>NUCLEOTIDE SEQUENCE</scope>
    <source>
        <strain evidence="20">CNCM I-4278</strain>
    </source>
</reference>
<organism evidence="20 21">
    <name type="scientific">Periconia digitata</name>
    <dbReference type="NCBI Taxonomy" id="1303443"/>
    <lineage>
        <taxon>Eukaryota</taxon>
        <taxon>Fungi</taxon>
        <taxon>Dikarya</taxon>
        <taxon>Ascomycota</taxon>
        <taxon>Pezizomycotina</taxon>
        <taxon>Dothideomycetes</taxon>
        <taxon>Pleosporomycetidae</taxon>
        <taxon>Pleosporales</taxon>
        <taxon>Massarineae</taxon>
        <taxon>Periconiaceae</taxon>
        <taxon>Periconia</taxon>
    </lineage>
</organism>
<dbReference type="InterPro" id="IPR023298">
    <property type="entry name" value="ATPase_P-typ_TM_dom_sf"/>
</dbReference>
<accession>A0A9W4UQN5</accession>
<feature type="binding site" evidence="14">
    <location>
        <position position="1263"/>
    </location>
    <ligand>
        <name>ATP</name>
        <dbReference type="ChEBI" id="CHEBI:30616"/>
    </ligand>
</feature>
<dbReference type="Proteomes" id="UP001152607">
    <property type="component" value="Unassembled WGS sequence"/>
</dbReference>
<gene>
    <name evidence="20" type="ORF">PDIGIT_LOCUS14406</name>
</gene>
<dbReference type="PANTHER" id="PTHR24092">
    <property type="entry name" value="PROBABLE PHOSPHOLIPID-TRANSPORTING ATPASE"/>
    <property type="match status" value="1"/>
</dbReference>
<feature type="transmembrane region" description="Helical" evidence="16">
    <location>
        <begin position="1486"/>
        <end position="1511"/>
    </location>
</feature>
<comment type="cofactor">
    <cofactor evidence="15">
        <name>Mg(2+)</name>
        <dbReference type="ChEBI" id="CHEBI:18420"/>
    </cofactor>
</comment>
<evidence type="ECO:0000256" key="1">
    <source>
        <dbReference type="ARBA" id="ARBA00004141"/>
    </source>
</evidence>
<feature type="region of interest" description="Disordered" evidence="17">
    <location>
        <begin position="1"/>
        <end position="154"/>
    </location>
</feature>
<name>A0A9W4UQN5_9PLEO</name>
<evidence type="ECO:0000256" key="12">
    <source>
        <dbReference type="ARBA" id="ARBA00049128"/>
    </source>
</evidence>
<evidence type="ECO:0000256" key="15">
    <source>
        <dbReference type="PIRSR" id="PIRSR606539-3"/>
    </source>
</evidence>
<feature type="region of interest" description="Disordered" evidence="17">
    <location>
        <begin position="168"/>
        <end position="212"/>
    </location>
</feature>
<dbReference type="InterPro" id="IPR001757">
    <property type="entry name" value="P_typ_ATPase"/>
</dbReference>
<evidence type="ECO:0000256" key="9">
    <source>
        <dbReference type="ARBA" id="ARBA00022989"/>
    </source>
</evidence>
<dbReference type="InterPro" id="IPR008250">
    <property type="entry name" value="ATPase_P-typ_transduc_dom_A_sf"/>
</dbReference>
<feature type="transmembrane region" description="Helical" evidence="16">
    <location>
        <begin position="564"/>
        <end position="587"/>
    </location>
</feature>
<feature type="compositionally biased region" description="Polar residues" evidence="17">
    <location>
        <begin position="110"/>
        <end position="132"/>
    </location>
</feature>
<evidence type="ECO:0000313" key="21">
    <source>
        <dbReference type="Proteomes" id="UP001152607"/>
    </source>
</evidence>
<evidence type="ECO:0000256" key="10">
    <source>
        <dbReference type="ARBA" id="ARBA00023136"/>
    </source>
</evidence>
<protein>
    <recommendedName>
        <fullName evidence="16">Phospholipid-transporting ATPase</fullName>
        <ecNumber evidence="16">7.6.2.1</ecNumber>
    </recommendedName>
</protein>
<dbReference type="InterPro" id="IPR032631">
    <property type="entry name" value="P-type_ATPase_N"/>
</dbReference>
<feature type="transmembrane region" description="Helical" evidence="16">
    <location>
        <begin position="1531"/>
        <end position="1551"/>
    </location>
</feature>
<feature type="binding site" evidence="14">
    <location>
        <position position="1257"/>
    </location>
    <ligand>
        <name>ATP</name>
        <dbReference type="ChEBI" id="CHEBI:30616"/>
    </ligand>
</feature>
<feature type="region of interest" description="Disordered" evidence="17">
    <location>
        <begin position="1612"/>
        <end position="1658"/>
    </location>
</feature>
<dbReference type="GO" id="GO:0006892">
    <property type="term" value="P:post-Golgi vesicle-mediated transport"/>
    <property type="evidence" value="ECO:0007669"/>
    <property type="project" value="TreeGrafter"/>
</dbReference>
<feature type="transmembrane region" description="Helical" evidence="16">
    <location>
        <begin position="353"/>
        <end position="372"/>
    </location>
</feature>
<feature type="binding site" evidence="15">
    <location>
        <position position="1284"/>
    </location>
    <ligand>
        <name>Mg(2+)</name>
        <dbReference type="ChEBI" id="CHEBI:18420"/>
    </ligand>
</feature>
<feature type="binding site" evidence="14">
    <location>
        <position position="1170"/>
    </location>
    <ligand>
        <name>ATP</name>
        <dbReference type="ChEBI" id="CHEBI:30616"/>
    </ligand>
</feature>
<dbReference type="InterPro" id="IPR023214">
    <property type="entry name" value="HAD_sf"/>
</dbReference>
<feature type="compositionally biased region" description="Basic and acidic residues" evidence="17">
    <location>
        <begin position="14"/>
        <end position="25"/>
    </location>
</feature>
<comment type="subcellular location">
    <subcellularLocation>
        <location evidence="1 16">Membrane</location>
        <topology evidence="1 16">Multi-pass membrane protein</topology>
    </subcellularLocation>
</comment>
<evidence type="ECO:0000256" key="13">
    <source>
        <dbReference type="PIRSR" id="PIRSR606539-1"/>
    </source>
</evidence>
<dbReference type="EC" id="7.6.2.1" evidence="16"/>
<feature type="binding site" evidence="14">
    <location>
        <position position="884"/>
    </location>
    <ligand>
        <name>ATP</name>
        <dbReference type="ChEBI" id="CHEBI:30616"/>
    </ligand>
</feature>
<dbReference type="Pfam" id="PF13246">
    <property type="entry name" value="Cation_ATPase"/>
    <property type="match status" value="1"/>
</dbReference>
<dbReference type="FunFam" id="3.40.50.1000:FF:000172">
    <property type="entry name" value="Phospholipid-transporting ATPase"/>
    <property type="match status" value="1"/>
</dbReference>
<evidence type="ECO:0000256" key="17">
    <source>
        <dbReference type="SAM" id="MobiDB-lite"/>
    </source>
</evidence>
<feature type="transmembrane region" description="Helical" evidence="16">
    <location>
        <begin position="1457"/>
        <end position="1474"/>
    </location>
</feature>
<feature type="region of interest" description="Disordered" evidence="17">
    <location>
        <begin position="710"/>
        <end position="782"/>
    </location>
</feature>
<evidence type="ECO:0000256" key="11">
    <source>
        <dbReference type="ARBA" id="ARBA00034036"/>
    </source>
</evidence>
<keyword evidence="7 15" id="KW-0460">Magnesium</keyword>
<evidence type="ECO:0000256" key="2">
    <source>
        <dbReference type="ARBA" id="ARBA00008109"/>
    </source>
</evidence>
<dbReference type="Gene3D" id="3.40.50.1000">
    <property type="entry name" value="HAD superfamily/HAD-like"/>
    <property type="match status" value="2"/>
</dbReference>
<keyword evidence="8 16" id="KW-1278">Translocase</keyword>
<feature type="binding site" evidence="14">
    <location>
        <position position="1089"/>
    </location>
    <ligand>
        <name>ATP</name>
        <dbReference type="ChEBI" id="CHEBI:30616"/>
    </ligand>
</feature>
<evidence type="ECO:0000256" key="6">
    <source>
        <dbReference type="ARBA" id="ARBA00022840"/>
    </source>
</evidence>
<dbReference type="SUPFAM" id="SSF56784">
    <property type="entry name" value="HAD-like"/>
    <property type="match status" value="1"/>
</dbReference>
<comment type="catalytic activity">
    <reaction evidence="11 16">
        <text>ATP + H2O + phospholipidSide 1 = ADP + phosphate + phospholipidSide 2.</text>
        <dbReference type="EC" id="7.6.2.1"/>
    </reaction>
</comment>
<feature type="compositionally biased region" description="Low complexity" evidence="17">
    <location>
        <begin position="139"/>
        <end position="151"/>
    </location>
</feature>
<keyword evidence="9 16" id="KW-1133">Transmembrane helix</keyword>
<feature type="binding site" evidence="14">
    <location>
        <position position="907"/>
    </location>
    <ligand>
        <name>ATP</name>
        <dbReference type="ChEBI" id="CHEBI:30616"/>
    </ligand>
</feature>
<dbReference type="GO" id="GO:0032456">
    <property type="term" value="P:endocytic recycling"/>
    <property type="evidence" value="ECO:0007669"/>
    <property type="project" value="TreeGrafter"/>
</dbReference>